<reference evidence="1" key="1">
    <citation type="submission" date="2019-07" db="EMBL/GenBank/DDBJ databases">
        <authorList>
            <person name="Dittberner H."/>
        </authorList>
    </citation>
    <scope>NUCLEOTIDE SEQUENCE [LARGE SCALE GENOMIC DNA]</scope>
</reference>
<proteinExistence type="predicted"/>
<evidence type="ECO:0000313" key="2">
    <source>
        <dbReference type="Proteomes" id="UP000489600"/>
    </source>
</evidence>
<dbReference type="OrthoDB" id="1106730at2759"/>
<accession>A0A565B5R3</accession>
<keyword evidence="2" id="KW-1185">Reference proteome</keyword>
<organism evidence="1 2">
    <name type="scientific">Arabis nemorensis</name>
    <dbReference type="NCBI Taxonomy" id="586526"/>
    <lineage>
        <taxon>Eukaryota</taxon>
        <taxon>Viridiplantae</taxon>
        <taxon>Streptophyta</taxon>
        <taxon>Embryophyta</taxon>
        <taxon>Tracheophyta</taxon>
        <taxon>Spermatophyta</taxon>
        <taxon>Magnoliopsida</taxon>
        <taxon>eudicotyledons</taxon>
        <taxon>Gunneridae</taxon>
        <taxon>Pentapetalae</taxon>
        <taxon>rosids</taxon>
        <taxon>malvids</taxon>
        <taxon>Brassicales</taxon>
        <taxon>Brassicaceae</taxon>
        <taxon>Arabideae</taxon>
        <taxon>Arabis</taxon>
    </lineage>
</organism>
<evidence type="ECO:0000313" key="1">
    <source>
        <dbReference type="EMBL" id="VVA96464.1"/>
    </source>
</evidence>
<name>A0A565B5R3_9BRAS</name>
<gene>
    <name evidence="1" type="ORF">ANE_LOCUS6909</name>
</gene>
<protein>
    <submittedName>
        <fullName evidence="1">Uncharacterized protein</fullName>
    </submittedName>
</protein>
<dbReference type="EMBL" id="CABITT030000003">
    <property type="protein sequence ID" value="VVA96464.1"/>
    <property type="molecule type" value="Genomic_DNA"/>
</dbReference>
<comment type="caution">
    <text evidence="1">The sequence shown here is derived from an EMBL/GenBank/DDBJ whole genome shotgun (WGS) entry which is preliminary data.</text>
</comment>
<dbReference type="AlphaFoldDB" id="A0A565B5R3"/>
<sequence length="177" mass="20577">MRIGLPTYEWWSEALHGVSNVGLATVFNGPVPGVTTFPNVILIPHGRIIQPHTVEKYRKRKFISVSKEWESIVREKNFSDTYLLQSMKKPRVMFELKLNDTDVLIHSVYQENEPLLSPGQQQICFSLKQGYLSSTPIRGIYLYEGAHIALCNPVIKNFGLYWKFHRVKEKWRVYPVI</sequence>
<dbReference type="Proteomes" id="UP000489600">
    <property type="component" value="Unassembled WGS sequence"/>
</dbReference>